<sequence length="940" mass="107399">METIEEEGGVPKSKNSLMPPDAAPIGGLLGNVSLLTTGGSSLQQQMTLTDKGMSASDLRHAVDRMEPNKKFVNTSTPARPFTGETVMYGFDLSPVHSYETKQPGIQLKDTLDGTNVTENIQHSLEQEKLEDEMFVDRKAKSAPNFMQAPLVASPQQSRSGVTPDKIRNNDTETMMRQVYSSDKKQNTYSRSANAGKKKNKSSSVASKSPPYVHNTPRKSSKRYSNIQSSGYGATSPPKSRSKQSKSVSRFGASSTAKESGSFLNPSAAGNQYLNFVHQSKRGEEKKSATLQSSGSVLLKDSLASTTEVGSYHPDTTGNATMTEKQRETFQPNDTEHQVKYEMLEIRYNAIQDECKELQEKNNAVKQENFLLSAKLHRVMERTEKETDDTVTGQDSGKNEVENLKKELAAQENLINGYQQENERVYKELTKAKTSNQENEAAMFNENLRLKGQVAALKEELTTKDDVIKDKNLIIRESNATHVQRVNRSLQTDEDFKSHIKKVNFKCTEHLETIKDLQDKLSYCETAHSTFEKDHERYRKTESDLRLMKSQVARMKKELLLKNGAKKESQLVQDLRRQVRELEAISVKQQTTDHVQSLIHGDSEVVLWKERAEKLEERLKEQDENSSNGIKSLQNMYSKMRLEYEHRVDELAEQLQLLKLHTNNNNMKPDKTSEIRLKQVEHENQELRQKVHALEQNLANDRKVHENKINFYKKKLKATDTKSYHPGYFANIPKSELKEITNSTESLKKTYSLEKKLEHDLSAELQKWQKQYEELKQSNDKLKSDHEKMLTEICKRHNDDAQMMRTEVEKLRERLETKNSLLISTQAEQLSCQSREKALQLQIKNLLDELHETRSGSPNILVRRLADLQTQVRTMDVRQRAREDKLNSAMTKNADSCLREEVQHLQTVIGEKNLLLSKFRCELDSILQVLEGLHNSALPHT</sequence>
<evidence type="ECO:0000256" key="2">
    <source>
        <dbReference type="ARBA" id="ARBA00009485"/>
    </source>
</evidence>
<organism evidence="11">
    <name type="scientific">Phallusia mammillata</name>
    <dbReference type="NCBI Taxonomy" id="59560"/>
    <lineage>
        <taxon>Eukaryota</taxon>
        <taxon>Metazoa</taxon>
        <taxon>Chordata</taxon>
        <taxon>Tunicata</taxon>
        <taxon>Ascidiacea</taxon>
        <taxon>Phlebobranchia</taxon>
        <taxon>Ascidiidae</taxon>
        <taxon>Phallusia</taxon>
    </lineage>
</organism>
<evidence type="ECO:0000256" key="3">
    <source>
        <dbReference type="ARBA" id="ARBA00021406"/>
    </source>
</evidence>
<dbReference type="PANTHER" id="PTHR34031">
    <property type="entry name" value="CENTROSOMAL PROTEIN OF 162 KDA"/>
    <property type="match status" value="1"/>
</dbReference>
<reference evidence="11" key="1">
    <citation type="submission" date="2020-04" db="EMBL/GenBank/DDBJ databases">
        <authorList>
            <person name="Neveu A P."/>
        </authorList>
    </citation>
    <scope>NUCLEOTIDE SEQUENCE</scope>
    <source>
        <tissue evidence="11">Whole embryo</tissue>
    </source>
</reference>
<dbReference type="GO" id="GO:0060271">
    <property type="term" value="P:cilium assembly"/>
    <property type="evidence" value="ECO:0007669"/>
    <property type="project" value="TreeGrafter"/>
</dbReference>
<comment type="subcellular location">
    <subcellularLocation>
        <location evidence="1">Cytoplasm</location>
        <location evidence="1">Cytoskeleton</location>
        <location evidence="1">Microtubule organizing center</location>
        <location evidence="1">Centrosome</location>
        <location evidence="1">Centriole</location>
    </subcellularLocation>
</comment>
<proteinExistence type="evidence at transcript level"/>
<protein>
    <recommendedName>
        <fullName evidence="3">Centrosomal protein of 162 kDa</fullName>
    </recommendedName>
</protein>
<accession>A0A6F9D9L8</accession>
<name>A0A6F9D9L8_9ASCI</name>
<feature type="compositionally biased region" description="Polar residues" evidence="10">
    <location>
        <begin position="171"/>
        <end position="180"/>
    </location>
</feature>
<dbReference type="GO" id="GO:0005879">
    <property type="term" value="C:axonemal microtubule"/>
    <property type="evidence" value="ECO:0007669"/>
    <property type="project" value="TreeGrafter"/>
</dbReference>
<evidence type="ECO:0000256" key="6">
    <source>
        <dbReference type="ARBA" id="ARBA00022794"/>
    </source>
</evidence>
<feature type="coiled-coil region" evidence="9">
    <location>
        <begin position="340"/>
        <end position="427"/>
    </location>
</feature>
<dbReference type="GO" id="GO:0005814">
    <property type="term" value="C:centriole"/>
    <property type="evidence" value="ECO:0007669"/>
    <property type="project" value="UniProtKB-SubCell"/>
</dbReference>
<dbReference type="PANTHER" id="PTHR34031:SF1">
    <property type="entry name" value="CENTROSOMAL PROTEIN OF 162 KDA"/>
    <property type="match status" value="1"/>
</dbReference>
<evidence type="ECO:0000256" key="8">
    <source>
        <dbReference type="ARBA" id="ARBA00023212"/>
    </source>
</evidence>
<feature type="coiled-coil region" evidence="9">
    <location>
        <begin position="537"/>
        <end position="703"/>
    </location>
</feature>
<evidence type="ECO:0000256" key="5">
    <source>
        <dbReference type="ARBA" id="ARBA00022701"/>
    </source>
</evidence>
<comment type="similarity">
    <text evidence="2">Belongs to the CEP162 family.</text>
</comment>
<evidence type="ECO:0000256" key="10">
    <source>
        <dbReference type="SAM" id="MobiDB-lite"/>
    </source>
</evidence>
<feature type="compositionally biased region" description="Polar residues" evidence="10">
    <location>
        <begin position="222"/>
        <end position="232"/>
    </location>
</feature>
<feature type="coiled-coil region" evidence="9">
    <location>
        <begin position="757"/>
        <end position="827"/>
    </location>
</feature>
<keyword evidence="4" id="KW-0963">Cytoplasm</keyword>
<keyword evidence="5" id="KW-0493">Microtubule</keyword>
<dbReference type="InterPro" id="IPR038774">
    <property type="entry name" value="CEP162-like"/>
</dbReference>
<keyword evidence="8" id="KW-0206">Cytoskeleton</keyword>
<feature type="region of interest" description="Disordered" evidence="10">
    <location>
        <begin position="1"/>
        <end position="21"/>
    </location>
</feature>
<evidence type="ECO:0000313" key="11">
    <source>
        <dbReference type="EMBL" id="CAB3229936.1"/>
    </source>
</evidence>
<evidence type="ECO:0000256" key="1">
    <source>
        <dbReference type="ARBA" id="ARBA00004114"/>
    </source>
</evidence>
<feature type="compositionally biased region" description="Polar residues" evidence="10">
    <location>
        <begin position="251"/>
        <end position="267"/>
    </location>
</feature>
<evidence type="ECO:0000256" key="9">
    <source>
        <dbReference type="SAM" id="Coils"/>
    </source>
</evidence>
<keyword evidence="7 9" id="KW-0175">Coiled coil</keyword>
<dbReference type="AlphaFoldDB" id="A0A6F9D9L8"/>
<dbReference type="EMBL" id="LR783834">
    <property type="protein sequence ID" value="CAB3229936.1"/>
    <property type="molecule type" value="mRNA"/>
</dbReference>
<gene>
    <name evidence="11" type="primary">Cep162</name>
</gene>
<keyword evidence="6" id="KW-0970">Cilium biogenesis/degradation</keyword>
<evidence type="ECO:0000256" key="4">
    <source>
        <dbReference type="ARBA" id="ARBA00022490"/>
    </source>
</evidence>
<evidence type="ECO:0000256" key="7">
    <source>
        <dbReference type="ARBA" id="ARBA00023054"/>
    </source>
</evidence>
<feature type="region of interest" description="Disordered" evidence="10">
    <location>
        <begin position="145"/>
        <end position="267"/>
    </location>
</feature>